<gene>
    <name evidence="1" type="ORF">PsorP6_003170</name>
</gene>
<dbReference type="Proteomes" id="UP001163321">
    <property type="component" value="Chromosome 8"/>
</dbReference>
<keyword evidence="2" id="KW-1185">Reference proteome</keyword>
<sequence length="107" mass="11751">MKCIVIAITAQTEPTVIDCDSRQQPLRTVVFDNAHDAVSIASVNEHILDEDNDNGDNQVDGNVCGQCEDAIDDTDQVIFENHKDEIVDAAHPMIYMATPSQSQPIII</sequence>
<proteinExistence type="predicted"/>
<evidence type="ECO:0000313" key="1">
    <source>
        <dbReference type="EMBL" id="KAI9907654.1"/>
    </source>
</evidence>
<evidence type="ECO:0000313" key="2">
    <source>
        <dbReference type="Proteomes" id="UP001163321"/>
    </source>
</evidence>
<accession>A0ACC0VP03</accession>
<organism evidence="1 2">
    <name type="scientific">Peronosclerospora sorghi</name>
    <dbReference type="NCBI Taxonomy" id="230839"/>
    <lineage>
        <taxon>Eukaryota</taxon>
        <taxon>Sar</taxon>
        <taxon>Stramenopiles</taxon>
        <taxon>Oomycota</taxon>
        <taxon>Peronosporomycetes</taxon>
        <taxon>Peronosporales</taxon>
        <taxon>Peronosporaceae</taxon>
        <taxon>Peronosclerospora</taxon>
    </lineage>
</organism>
<protein>
    <submittedName>
        <fullName evidence="1">Uncharacterized protein</fullName>
    </submittedName>
</protein>
<dbReference type="EMBL" id="CM047587">
    <property type="protein sequence ID" value="KAI9907654.1"/>
    <property type="molecule type" value="Genomic_DNA"/>
</dbReference>
<comment type="caution">
    <text evidence="1">The sequence shown here is derived from an EMBL/GenBank/DDBJ whole genome shotgun (WGS) entry which is preliminary data.</text>
</comment>
<name>A0ACC0VP03_9STRA</name>
<reference evidence="1 2" key="1">
    <citation type="journal article" date="2022" name="bioRxiv">
        <title>The genome of the oomycete Peronosclerospora sorghi, a cosmopolitan pathogen of maize and sorghum, is inflated with dispersed pseudogenes.</title>
        <authorList>
            <person name="Fletcher K."/>
            <person name="Martin F."/>
            <person name="Isakeit T."/>
            <person name="Cavanaugh K."/>
            <person name="Magill C."/>
            <person name="Michelmore R."/>
        </authorList>
    </citation>
    <scope>NUCLEOTIDE SEQUENCE [LARGE SCALE GENOMIC DNA]</scope>
    <source>
        <strain evidence="1">P6</strain>
    </source>
</reference>